<dbReference type="Proteomes" id="UP000299102">
    <property type="component" value="Unassembled WGS sequence"/>
</dbReference>
<keyword evidence="3" id="KW-1185">Reference proteome</keyword>
<reference evidence="2 3" key="1">
    <citation type="journal article" date="2019" name="Commun. Biol.">
        <title>The bagworm genome reveals a unique fibroin gene that provides high tensile strength.</title>
        <authorList>
            <person name="Kono N."/>
            <person name="Nakamura H."/>
            <person name="Ohtoshi R."/>
            <person name="Tomita M."/>
            <person name="Numata K."/>
            <person name="Arakawa K."/>
        </authorList>
    </citation>
    <scope>NUCLEOTIDE SEQUENCE [LARGE SCALE GENOMIC DNA]</scope>
</reference>
<dbReference type="AlphaFoldDB" id="A0A4C1YTE1"/>
<evidence type="ECO:0000256" key="1">
    <source>
        <dbReference type="SAM" id="MobiDB-lite"/>
    </source>
</evidence>
<feature type="region of interest" description="Disordered" evidence="1">
    <location>
        <begin position="62"/>
        <end position="91"/>
    </location>
</feature>
<evidence type="ECO:0000313" key="3">
    <source>
        <dbReference type="Proteomes" id="UP000299102"/>
    </source>
</evidence>
<dbReference type="EMBL" id="BGZK01001362">
    <property type="protein sequence ID" value="GBP78243.1"/>
    <property type="molecule type" value="Genomic_DNA"/>
</dbReference>
<proteinExistence type="predicted"/>
<name>A0A4C1YTE1_EUMVA</name>
<evidence type="ECO:0000313" key="2">
    <source>
        <dbReference type="EMBL" id="GBP78243.1"/>
    </source>
</evidence>
<gene>
    <name evidence="2" type="ORF">EVAR_55804_1</name>
</gene>
<organism evidence="2 3">
    <name type="scientific">Eumeta variegata</name>
    <name type="common">Bagworm moth</name>
    <name type="synonym">Eumeta japonica</name>
    <dbReference type="NCBI Taxonomy" id="151549"/>
    <lineage>
        <taxon>Eukaryota</taxon>
        <taxon>Metazoa</taxon>
        <taxon>Ecdysozoa</taxon>
        <taxon>Arthropoda</taxon>
        <taxon>Hexapoda</taxon>
        <taxon>Insecta</taxon>
        <taxon>Pterygota</taxon>
        <taxon>Neoptera</taxon>
        <taxon>Endopterygota</taxon>
        <taxon>Lepidoptera</taxon>
        <taxon>Glossata</taxon>
        <taxon>Ditrysia</taxon>
        <taxon>Tineoidea</taxon>
        <taxon>Psychidae</taxon>
        <taxon>Oiketicinae</taxon>
        <taxon>Eumeta</taxon>
    </lineage>
</organism>
<sequence>MHEVIARRRRRRARPMRRSSESIAAMMAMQRRRTESDERLIQKQSRCAPVVAVAGGVVPSRAEVRRPARGRTPAISQKRPHRDVRGDKRES</sequence>
<accession>A0A4C1YTE1</accession>
<protein>
    <submittedName>
        <fullName evidence="2">Uncharacterized protein</fullName>
    </submittedName>
</protein>
<comment type="caution">
    <text evidence="2">The sequence shown here is derived from an EMBL/GenBank/DDBJ whole genome shotgun (WGS) entry which is preliminary data.</text>
</comment>